<evidence type="ECO:0000259" key="4">
    <source>
        <dbReference type="PROSITE" id="PS01124"/>
    </source>
</evidence>
<proteinExistence type="predicted"/>
<dbReference type="InterPro" id="IPR037923">
    <property type="entry name" value="HTH-like"/>
</dbReference>
<dbReference type="RefSeq" id="WP_101326493.1">
    <property type="nucleotide sequence ID" value="NZ_NQML01000057.1"/>
</dbReference>
<dbReference type="GO" id="GO:0003700">
    <property type="term" value="F:DNA-binding transcription factor activity"/>
    <property type="evidence" value="ECO:0007669"/>
    <property type="project" value="InterPro"/>
</dbReference>
<keyword evidence="1" id="KW-0805">Transcription regulation</keyword>
<dbReference type="PROSITE" id="PS00041">
    <property type="entry name" value="HTH_ARAC_FAMILY_1"/>
    <property type="match status" value="1"/>
</dbReference>
<evidence type="ECO:0000313" key="5">
    <source>
        <dbReference type="EMBL" id="PKQ72638.1"/>
    </source>
</evidence>
<keyword evidence="6" id="KW-1185">Reference proteome</keyword>
<dbReference type="Proteomes" id="UP000233467">
    <property type="component" value="Unassembled WGS sequence"/>
</dbReference>
<organism evidence="5 6">
    <name type="scientific">Aeromonas sobria</name>
    <dbReference type="NCBI Taxonomy" id="646"/>
    <lineage>
        <taxon>Bacteria</taxon>
        <taxon>Pseudomonadati</taxon>
        <taxon>Pseudomonadota</taxon>
        <taxon>Gammaproteobacteria</taxon>
        <taxon>Aeromonadales</taxon>
        <taxon>Aeromonadaceae</taxon>
        <taxon>Aeromonas</taxon>
    </lineage>
</organism>
<dbReference type="PANTHER" id="PTHR43280">
    <property type="entry name" value="ARAC-FAMILY TRANSCRIPTIONAL REGULATOR"/>
    <property type="match status" value="1"/>
</dbReference>
<dbReference type="SUPFAM" id="SSF46689">
    <property type="entry name" value="Homeodomain-like"/>
    <property type="match status" value="2"/>
</dbReference>
<dbReference type="PANTHER" id="PTHR43280:SF10">
    <property type="entry name" value="REGULATORY PROTEIN POCR"/>
    <property type="match status" value="1"/>
</dbReference>
<dbReference type="Gene3D" id="2.60.120.10">
    <property type="entry name" value="Jelly Rolls"/>
    <property type="match status" value="1"/>
</dbReference>
<dbReference type="Pfam" id="PF12833">
    <property type="entry name" value="HTH_18"/>
    <property type="match status" value="1"/>
</dbReference>
<dbReference type="Pfam" id="PF02311">
    <property type="entry name" value="AraC_binding"/>
    <property type="match status" value="1"/>
</dbReference>
<evidence type="ECO:0000256" key="1">
    <source>
        <dbReference type="ARBA" id="ARBA00023015"/>
    </source>
</evidence>
<feature type="domain" description="HTH araC/xylS-type" evidence="4">
    <location>
        <begin position="161"/>
        <end position="259"/>
    </location>
</feature>
<evidence type="ECO:0000313" key="6">
    <source>
        <dbReference type="Proteomes" id="UP000233467"/>
    </source>
</evidence>
<dbReference type="PROSITE" id="PS01124">
    <property type="entry name" value="HTH_ARAC_FAMILY_2"/>
    <property type="match status" value="1"/>
</dbReference>
<sequence length="268" mass="30534">MELGFYNPLCVENGGFFISNGKGRHPSRVIDSYELILVHSGCLAMREANQNYLLEPGSFLLLHPGLHHEGITDYAADLKFYWVHFTLFPRRDATSNHRLHLVKQGLTTSLERTTELFNLFLREQENENDKESLGLALLLILEQLGKANQKEQPKQGAHLAHHAKVYITVHYREKLTPSFVASKMQCNVDYLGRVFKSEFNVTLTQYILQKKLSAAKKMLVEGKLPINAVAAILGFSDVSYFRRVFIKNVGLKPLTYKKIYAIKHTNSA</sequence>
<dbReference type="InterPro" id="IPR018060">
    <property type="entry name" value="HTH_AraC"/>
</dbReference>
<evidence type="ECO:0000256" key="2">
    <source>
        <dbReference type="ARBA" id="ARBA00023125"/>
    </source>
</evidence>
<protein>
    <recommendedName>
        <fullName evidence="4">HTH araC/xylS-type domain-containing protein</fullName>
    </recommendedName>
</protein>
<dbReference type="InterPro" id="IPR003313">
    <property type="entry name" value="AraC-bd"/>
</dbReference>
<evidence type="ECO:0000256" key="3">
    <source>
        <dbReference type="ARBA" id="ARBA00023163"/>
    </source>
</evidence>
<dbReference type="EMBL" id="NQMM01000059">
    <property type="protein sequence ID" value="PKQ72638.1"/>
    <property type="molecule type" value="Genomic_DNA"/>
</dbReference>
<dbReference type="InterPro" id="IPR009057">
    <property type="entry name" value="Homeodomain-like_sf"/>
</dbReference>
<dbReference type="GO" id="GO:0043565">
    <property type="term" value="F:sequence-specific DNA binding"/>
    <property type="evidence" value="ECO:0007669"/>
    <property type="project" value="InterPro"/>
</dbReference>
<comment type="caution">
    <text evidence="5">The sequence shown here is derived from an EMBL/GenBank/DDBJ whole genome shotgun (WGS) entry which is preliminary data.</text>
</comment>
<dbReference type="SUPFAM" id="SSF51215">
    <property type="entry name" value="Regulatory protein AraC"/>
    <property type="match status" value="1"/>
</dbReference>
<dbReference type="Gene3D" id="1.10.10.60">
    <property type="entry name" value="Homeodomain-like"/>
    <property type="match status" value="2"/>
</dbReference>
<dbReference type="InterPro" id="IPR014710">
    <property type="entry name" value="RmlC-like_jellyroll"/>
</dbReference>
<dbReference type="AlphaFoldDB" id="A0A2N3INL9"/>
<gene>
    <name evidence="5" type="ORF">CJP16_21315</name>
</gene>
<dbReference type="InterPro" id="IPR018062">
    <property type="entry name" value="HTH_AraC-typ_CS"/>
</dbReference>
<name>A0A2N3INL9_AERSO</name>
<dbReference type="SMART" id="SM00342">
    <property type="entry name" value="HTH_ARAC"/>
    <property type="match status" value="1"/>
</dbReference>
<keyword evidence="2" id="KW-0238">DNA-binding</keyword>
<accession>A0A2N3INL9</accession>
<keyword evidence="3" id="KW-0804">Transcription</keyword>
<reference evidence="5 6" key="1">
    <citation type="journal article" date="2017" name="Front. Microbiol.">
        <title>Strong Genomic and Phenotypic Heterogeneity in the Aeromonas sobria Species Complex.</title>
        <authorList>
            <person name="Gauthier J."/>
            <person name="Vincent A.T."/>
            <person name="Charette S.J."/>
            <person name="Derome N."/>
        </authorList>
    </citation>
    <scope>NUCLEOTIDE SEQUENCE [LARGE SCALE GENOMIC DNA]</scope>
    <source>
        <strain evidence="5 6">TM18</strain>
    </source>
</reference>